<reference evidence="23" key="3">
    <citation type="submission" date="2025-09" db="UniProtKB">
        <authorList>
            <consortium name="Ensembl"/>
        </authorList>
    </citation>
    <scope>IDENTIFICATION</scope>
</reference>
<comment type="catalytic activity">
    <reaction evidence="17">
        <text>Na(+)(in) = Na(+)(out)</text>
        <dbReference type="Rhea" id="RHEA:34963"/>
        <dbReference type="ChEBI" id="CHEBI:29101"/>
    </reaction>
</comment>
<feature type="transmembrane region" description="Helical" evidence="20">
    <location>
        <begin position="240"/>
        <end position="257"/>
    </location>
</feature>
<dbReference type="GO" id="GO:0005230">
    <property type="term" value="F:extracellular ligand-gated monoatomic ion channel activity"/>
    <property type="evidence" value="ECO:0007669"/>
    <property type="project" value="InterPro"/>
</dbReference>
<dbReference type="Gene3D" id="1.20.58.390">
    <property type="entry name" value="Neurotransmitter-gated ion-channel transmembrane domain"/>
    <property type="match status" value="1"/>
</dbReference>
<keyword evidence="5 20" id="KW-1133">Transmembrane helix</keyword>
<keyword evidence="7 20" id="KW-0406">Ion transport</keyword>
<evidence type="ECO:0000256" key="18">
    <source>
        <dbReference type="ARBA" id="ARBA00036634"/>
    </source>
</evidence>
<dbReference type="GO" id="GO:0004888">
    <property type="term" value="F:transmembrane signaling receptor activity"/>
    <property type="evidence" value="ECO:0007669"/>
    <property type="project" value="InterPro"/>
</dbReference>
<name>A0A674P7D8_TAKRU</name>
<evidence type="ECO:0000256" key="10">
    <source>
        <dbReference type="ARBA" id="ARBA00023170"/>
    </source>
</evidence>
<evidence type="ECO:0000256" key="7">
    <source>
        <dbReference type="ARBA" id="ARBA00023065"/>
    </source>
</evidence>
<keyword evidence="1 20" id="KW-0813">Transport</keyword>
<feature type="transmembrane region" description="Helical" evidence="20">
    <location>
        <begin position="205"/>
        <end position="228"/>
    </location>
</feature>
<keyword evidence="4" id="KW-0732">Signal</keyword>
<evidence type="ECO:0000259" key="22">
    <source>
        <dbReference type="Pfam" id="PF02932"/>
    </source>
</evidence>
<dbReference type="Pfam" id="PF02932">
    <property type="entry name" value="Neur_chan_memb"/>
    <property type="match status" value="1"/>
</dbReference>
<dbReference type="GO" id="GO:0045211">
    <property type="term" value="C:postsynaptic membrane"/>
    <property type="evidence" value="ECO:0007669"/>
    <property type="project" value="UniProtKB-SubCell"/>
</dbReference>
<evidence type="ECO:0000256" key="5">
    <source>
        <dbReference type="ARBA" id="ARBA00022989"/>
    </source>
</evidence>
<reference evidence="23" key="2">
    <citation type="submission" date="2025-08" db="UniProtKB">
        <authorList>
            <consortium name="Ensembl"/>
        </authorList>
    </citation>
    <scope>IDENTIFICATION</scope>
</reference>
<evidence type="ECO:0000256" key="1">
    <source>
        <dbReference type="ARBA" id="ARBA00022448"/>
    </source>
</evidence>
<keyword evidence="24" id="KW-1185">Reference proteome</keyword>
<keyword evidence="14 20" id="KW-0407">Ion channel</keyword>
<evidence type="ECO:0000256" key="16">
    <source>
        <dbReference type="ARBA" id="ARBA00034430"/>
    </source>
</evidence>
<accession>A0A674P7D8</accession>
<dbReference type="InterPro" id="IPR018000">
    <property type="entry name" value="Neurotransmitter_ion_chnl_CS"/>
</dbReference>
<dbReference type="Ensembl" id="ENSTRUT00000063797.1">
    <property type="protein sequence ID" value="ENSTRUP00000080984.1"/>
    <property type="gene ID" value="ENSTRUG00000028127.1"/>
</dbReference>
<reference evidence="23 24" key="1">
    <citation type="journal article" date="2011" name="Genome Biol. Evol.">
        <title>Integration of the genetic map and genome assembly of fugu facilitates insights into distinct features of genome evolution in teleosts and mammals.</title>
        <authorList>
            <person name="Kai W."/>
            <person name="Kikuchi K."/>
            <person name="Tohari S."/>
            <person name="Chew A.K."/>
            <person name="Tay A."/>
            <person name="Fujiwara A."/>
            <person name="Hosoya S."/>
            <person name="Suetake H."/>
            <person name="Naruse K."/>
            <person name="Brenner S."/>
            <person name="Suzuki Y."/>
            <person name="Venkatesh B."/>
        </authorList>
    </citation>
    <scope>NUCLEOTIDE SEQUENCE [LARGE SCALE GENOMIC DNA]</scope>
</reference>
<keyword evidence="9" id="KW-1015">Disulfide bond</keyword>
<keyword evidence="8 20" id="KW-0472">Membrane</keyword>
<evidence type="ECO:0000256" key="13">
    <source>
        <dbReference type="ARBA" id="ARBA00023286"/>
    </source>
</evidence>
<keyword evidence="3 20" id="KW-0812">Transmembrane</keyword>
<evidence type="ECO:0000256" key="14">
    <source>
        <dbReference type="ARBA" id="ARBA00023303"/>
    </source>
</evidence>
<keyword evidence="2" id="KW-1003">Cell membrane</keyword>
<feature type="domain" description="Neurotransmitter-gated ion-channel ligand-binding" evidence="21">
    <location>
        <begin position="24"/>
        <end position="204"/>
    </location>
</feature>
<dbReference type="Gene3D" id="2.70.170.10">
    <property type="entry name" value="Neurotransmitter-gated ion-channel ligand-binding domain"/>
    <property type="match status" value="1"/>
</dbReference>
<evidence type="ECO:0000256" key="20">
    <source>
        <dbReference type="RuleBase" id="RU000687"/>
    </source>
</evidence>
<comment type="subcellular location">
    <subcellularLocation>
        <location evidence="15">Postsynaptic cell membrane</location>
        <topology evidence="15">Multi-pass membrane protein</topology>
    </subcellularLocation>
</comment>
<keyword evidence="6" id="KW-0770">Synapse</keyword>
<dbReference type="GeneTree" id="ENSGT00940000164924"/>
<evidence type="ECO:0000256" key="9">
    <source>
        <dbReference type="ARBA" id="ARBA00023157"/>
    </source>
</evidence>
<evidence type="ECO:0000256" key="2">
    <source>
        <dbReference type="ARBA" id="ARBA00022475"/>
    </source>
</evidence>
<evidence type="ECO:0000256" key="17">
    <source>
        <dbReference type="ARBA" id="ARBA00036239"/>
    </source>
</evidence>
<comment type="catalytic activity">
    <reaction evidence="18">
        <text>Ca(2+)(in) = Ca(2+)(out)</text>
        <dbReference type="Rhea" id="RHEA:29671"/>
        <dbReference type="ChEBI" id="CHEBI:29108"/>
    </reaction>
</comment>
<keyword evidence="10" id="KW-0675">Receptor</keyword>
<dbReference type="InterPro" id="IPR036719">
    <property type="entry name" value="Neuro-gated_channel_TM_sf"/>
</dbReference>
<proteinExistence type="inferred from homology"/>
<dbReference type="FunFam" id="2.70.170.10:FF:000017">
    <property type="entry name" value="5-hydroxytryptamine receptor 3A"/>
    <property type="match status" value="1"/>
</dbReference>
<keyword evidence="11" id="KW-0325">Glycoprotein</keyword>
<protein>
    <recommendedName>
        <fullName evidence="25">5-hydroxytryptamine (serotonin) receptor 3A</fullName>
    </recommendedName>
</protein>
<gene>
    <name evidence="23" type="primary">LOC105419573</name>
</gene>
<comment type="similarity">
    <text evidence="20">Belongs to the ligand-gated ion channel (TC 1.A.9) family.</text>
</comment>
<evidence type="ECO:0000313" key="24">
    <source>
        <dbReference type="Proteomes" id="UP000005226"/>
    </source>
</evidence>
<evidence type="ECO:0000313" key="23">
    <source>
        <dbReference type="Ensembl" id="ENSTRUP00000080984.1"/>
    </source>
</evidence>
<evidence type="ECO:0000256" key="15">
    <source>
        <dbReference type="ARBA" id="ARBA00034104"/>
    </source>
</evidence>
<dbReference type="PANTHER" id="PTHR18945">
    <property type="entry name" value="NEUROTRANSMITTER GATED ION CHANNEL"/>
    <property type="match status" value="1"/>
</dbReference>
<evidence type="ECO:0008006" key="25">
    <source>
        <dbReference type="Google" id="ProtNLM"/>
    </source>
</evidence>
<feature type="transmembrane region" description="Helical" evidence="20">
    <location>
        <begin position="363"/>
        <end position="385"/>
    </location>
</feature>
<evidence type="ECO:0000256" key="4">
    <source>
        <dbReference type="ARBA" id="ARBA00022729"/>
    </source>
</evidence>
<evidence type="ECO:0000256" key="8">
    <source>
        <dbReference type="ARBA" id="ARBA00023136"/>
    </source>
</evidence>
<evidence type="ECO:0000256" key="12">
    <source>
        <dbReference type="ARBA" id="ARBA00023257"/>
    </source>
</evidence>
<dbReference type="InterPro" id="IPR006202">
    <property type="entry name" value="Neur_chan_lig-bd"/>
</dbReference>
<dbReference type="Proteomes" id="UP000005226">
    <property type="component" value="Chromosome 20"/>
</dbReference>
<evidence type="ECO:0000256" key="6">
    <source>
        <dbReference type="ARBA" id="ARBA00023018"/>
    </source>
</evidence>
<dbReference type="SUPFAM" id="SSF63712">
    <property type="entry name" value="Nicotinic receptor ligand binding domain-like"/>
    <property type="match status" value="1"/>
</dbReference>
<sequence>MLNCTSPTPRSLVAALEKDLFPYRQVRPVKDFSSPLNITLDITVVGVLGVVSPHTGLHFFLIRQMFWDVQECGTEKVSVLRERIWVPDVHIAEFMEENKSPRTPFVYLYNTGGVFDDRPIRVVSSCKLDIYTFPFDIQNCTLTFGSYVMSQGSTAEDVLQESREVFETNGEWDLADIQAVPFTLSLGEDDYSEIKYFLILRRKPLNYVVNLLIPSCFLVTIDIFSFMLPPHSVDRSSFKMTLILGYTVFLLIMNDLLPVTGNQTPLISEFLTVLMENLYVYHVVMKEPVLKPLWEVAAGINQTSKPKKNHRMFTSVRLLPGPGRELRKLSRHLAAIRVQVDKHFQGNPSMQEWEMIGRVVDRFLFGLYIIFITVTFITIIAIWIWNNSYAA</sequence>
<dbReference type="InterPro" id="IPR006029">
    <property type="entry name" value="Neurotrans-gated_channel_TM"/>
</dbReference>
<dbReference type="InterPro" id="IPR006201">
    <property type="entry name" value="Neur_channel"/>
</dbReference>
<comment type="caution">
    <text evidence="20">Lacks conserved residue(s) required for the propagation of feature annotation.</text>
</comment>
<dbReference type="InterPro" id="IPR038050">
    <property type="entry name" value="Neuro_actylchol_rec"/>
</dbReference>
<evidence type="ECO:0000256" key="19">
    <source>
        <dbReference type="ARBA" id="ARBA00037540"/>
    </source>
</evidence>
<dbReference type="PROSITE" id="PS00236">
    <property type="entry name" value="NEUROTR_ION_CHANNEL"/>
    <property type="match status" value="1"/>
</dbReference>
<evidence type="ECO:0000259" key="21">
    <source>
        <dbReference type="Pfam" id="PF02931"/>
    </source>
</evidence>
<keyword evidence="13" id="KW-1071">Ligand-gated ion channel</keyword>
<organism evidence="23 24">
    <name type="scientific">Takifugu rubripes</name>
    <name type="common">Japanese pufferfish</name>
    <name type="synonym">Fugu rubripes</name>
    <dbReference type="NCBI Taxonomy" id="31033"/>
    <lineage>
        <taxon>Eukaryota</taxon>
        <taxon>Metazoa</taxon>
        <taxon>Chordata</taxon>
        <taxon>Craniata</taxon>
        <taxon>Vertebrata</taxon>
        <taxon>Euteleostomi</taxon>
        <taxon>Actinopterygii</taxon>
        <taxon>Neopterygii</taxon>
        <taxon>Teleostei</taxon>
        <taxon>Neoteleostei</taxon>
        <taxon>Acanthomorphata</taxon>
        <taxon>Eupercaria</taxon>
        <taxon>Tetraodontiformes</taxon>
        <taxon>Tetradontoidea</taxon>
        <taxon>Tetraodontidae</taxon>
        <taxon>Takifugu</taxon>
    </lineage>
</organism>
<dbReference type="Pfam" id="PF02931">
    <property type="entry name" value="Neur_chan_LBD"/>
    <property type="match status" value="1"/>
</dbReference>
<evidence type="ECO:0000256" key="11">
    <source>
        <dbReference type="ARBA" id="ARBA00023180"/>
    </source>
</evidence>
<dbReference type="PRINTS" id="PR00252">
    <property type="entry name" value="NRIONCHANNEL"/>
</dbReference>
<dbReference type="CDD" id="cd19063">
    <property type="entry name" value="LGIC_TM_5-HT3"/>
    <property type="match status" value="1"/>
</dbReference>
<dbReference type="SUPFAM" id="SSF90112">
    <property type="entry name" value="Neurotransmitter-gated ion-channel transmembrane pore"/>
    <property type="match status" value="1"/>
</dbReference>
<keyword evidence="12" id="KW-0628">Postsynaptic cell membrane</keyword>
<feature type="domain" description="Neurotransmitter-gated ion-channel transmembrane" evidence="22">
    <location>
        <begin position="211"/>
        <end position="275"/>
    </location>
</feature>
<dbReference type="InterPro" id="IPR049944">
    <property type="entry name" value="LGIC_TM_5-HT3"/>
</dbReference>
<dbReference type="InterPro" id="IPR036734">
    <property type="entry name" value="Neur_chan_lig-bd_sf"/>
</dbReference>
<dbReference type="AlphaFoldDB" id="A0A674P7D8"/>
<comment type="function">
    <text evidence="19">Forms serotonin (5-hydroxytryptamine/5-HT3)-activated cation-selective channel complexes, which when activated cause fast, depolarizing responses in neurons.</text>
</comment>
<comment type="catalytic activity">
    <reaction evidence="16">
        <text>K(+)(in) = K(+)(out)</text>
        <dbReference type="Rhea" id="RHEA:29463"/>
        <dbReference type="ChEBI" id="CHEBI:29103"/>
    </reaction>
</comment>
<evidence type="ECO:0000256" key="3">
    <source>
        <dbReference type="ARBA" id="ARBA00022692"/>
    </source>
</evidence>